<accession>A0A1B1A406</accession>
<dbReference type="SUPFAM" id="SSF160719">
    <property type="entry name" value="gpW/gp25-like"/>
    <property type="match status" value="1"/>
</dbReference>
<evidence type="ECO:0000313" key="4">
    <source>
        <dbReference type="Proteomes" id="UP000013243"/>
    </source>
</evidence>
<dbReference type="PANTHER" id="PTHR38595">
    <property type="entry name" value="CYTOPLASMIC PROTEIN-RELATED"/>
    <property type="match status" value="1"/>
</dbReference>
<sequence length="197" mass="21695">MRRGDADNSETGDPRWQTGRKAKTSILQVFRASHNEKDAHHRREISGDGITKLTSARKQRRFGVSETELRQHLEADLAALLNTIHLEAICPLDDAPHVADSIVNYGFRDLSGLGKVALNTPAVVATLRESLIRFEPRLIAESLDVQIRDTSNGKTHHLAVFVTAEMLGDPVDVSLDFDAEIDLGAGKMSLSHLRVNA</sequence>
<dbReference type="PANTHER" id="PTHR38595:SF1">
    <property type="entry name" value="TYPE VI SECRETION SYSTEM COMPONENT TSSE1"/>
    <property type="match status" value="1"/>
</dbReference>
<gene>
    <name evidence="3" type="ORF">K529_010785</name>
</gene>
<organism evidence="3 4">
    <name type="scientific">Tritonibacter mobilis F1926</name>
    <dbReference type="NCBI Taxonomy" id="1265309"/>
    <lineage>
        <taxon>Bacteria</taxon>
        <taxon>Pseudomonadati</taxon>
        <taxon>Pseudomonadota</taxon>
        <taxon>Alphaproteobacteria</taxon>
        <taxon>Rhodobacterales</taxon>
        <taxon>Paracoccaceae</taxon>
        <taxon>Tritonibacter</taxon>
    </lineage>
</organism>
<protein>
    <recommendedName>
        <fullName evidence="2">IraD/Gp25-like domain-containing protein</fullName>
    </recommendedName>
</protein>
<dbReference type="KEGG" id="rmb:K529_010785"/>
<dbReference type="EMBL" id="CP015230">
    <property type="protein sequence ID" value="ANP41251.1"/>
    <property type="molecule type" value="Genomic_DNA"/>
</dbReference>
<dbReference type="STRING" id="1265309.K529_010785"/>
<proteinExistence type="predicted"/>
<evidence type="ECO:0000313" key="3">
    <source>
        <dbReference type="EMBL" id="ANP41251.1"/>
    </source>
</evidence>
<dbReference type="InterPro" id="IPR007048">
    <property type="entry name" value="IraD/Gp25-like"/>
</dbReference>
<name>A0A1B1A406_9RHOB</name>
<reference evidence="3 4" key="1">
    <citation type="journal article" date="2016" name="ISME J.">
        <title>Global occurrence and heterogeneity of the Roseobacter-clade species Ruegeria mobilis.</title>
        <authorList>
            <person name="Sonnenschein E."/>
            <person name="Gram L."/>
        </authorList>
    </citation>
    <scope>NUCLEOTIDE SEQUENCE [LARGE SCALE GENOMIC DNA]</scope>
    <source>
        <strain evidence="3 4">F1926</strain>
    </source>
</reference>
<dbReference type="GeneID" id="28250323"/>
<dbReference type="RefSeq" id="WP_005614123.1">
    <property type="nucleotide sequence ID" value="NZ_CP015230.1"/>
</dbReference>
<feature type="region of interest" description="Disordered" evidence="1">
    <location>
        <begin position="1"/>
        <end position="22"/>
    </location>
</feature>
<dbReference type="AlphaFoldDB" id="A0A1B1A406"/>
<dbReference type="InterPro" id="IPR053176">
    <property type="entry name" value="T6SS_TssE1-like"/>
</dbReference>
<dbReference type="Proteomes" id="UP000013243">
    <property type="component" value="Chromosome"/>
</dbReference>
<dbReference type="Pfam" id="PF04965">
    <property type="entry name" value="GPW_gp25"/>
    <property type="match status" value="1"/>
</dbReference>
<evidence type="ECO:0000259" key="2">
    <source>
        <dbReference type="Pfam" id="PF04965"/>
    </source>
</evidence>
<evidence type="ECO:0000256" key="1">
    <source>
        <dbReference type="SAM" id="MobiDB-lite"/>
    </source>
</evidence>
<feature type="domain" description="IraD/Gp25-like" evidence="2">
    <location>
        <begin position="68"/>
        <end position="169"/>
    </location>
</feature>
<dbReference type="OrthoDB" id="119583at2"/>